<dbReference type="PANTHER" id="PTHR42208">
    <property type="entry name" value="HEAVY METAL TRANSPORTER-RELATED"/>
    <property type="match status" value="1"/>
</dbReference>
<evidence type="ECO:0000259" key="2">
    <source>
        <dbReference type="Pfam" id="PF13386"/>
    </source>
</evidence>
<keyword evidence="1" id="KW-0472">Membrane</keyword>
<evidence type="ECO:0000313" key="4">
    <source>
        <dbReference type="Proteomes" id="UP000298246"/>
    </source>
</evidence>
<organism evidence="3 4">
    <name type="scientific">Paenibacillus athensensis</name>
    <dbReference type="NCBI Taxonomy" id="1967502"/>
    <lineage>
        <taxon>Bacteria</taxon>
        <taxon>Bacillati</taxon>
        <taxon>Bacillota</taxon>
        <taxon>Bacilli</taxon>
        <taxon>Bacillales</taxon>
        <taxon>Paenibacillaceae</taxon>
        <taxon>Paenibacillus</taxon>
    </lineage>
</organism>
<keyword evidence="4" id="KW-1185">Reference proteome</keyword>
<keyword evidence="1" id="KW-0812">Transmembrane</keyword>
<name>A0A4Y8PWJ7_9BACL</name>
<dbReference type="Proteomes" id="UP000298246">
    <property type="component" value="Unassembled WGS sequence"/>
</dbReference>
<comment type="caution">
    <text evidence="3">The sequence shown here is derived from an EMBL/GenBank/DDBJ whole genome shotgun (WGS) entry which is preliminary data.</text>
</comment>
<feature type="transmembrane region" description="Helical" evidence="1">
    <location>
        <begin position="83"/>
        <end position="104"/>
    </location>
</feature>
<feature type="transmembrane region" description="Helical" evidence="1">
    <location>
        <begin position="51"/>
        <end position="77"/>
    </location>
</feature>
<protein>
    <recommendedName>
        <fullName evidence="2">Urease accessory protein UreH-like transmembrane domain-containing protein</fullName>
    </recommendedName>
</protein>
<dbReference type="InterPro" id="IPR039447">
    <property type="entry name" value="UreH-like_TM_dom"/>
</dbReference>
<evidence type="ECO:0000256" key="1">
    <source>
        <dbReference type="SAM" id="Phobius"/>
    </source>
</evidence>
<dbReference type="PANTHER" id="PTHR42208:SF1">
    <property type="entry name" value="HEAVY METAL TRANSPORTER"/>
    <property type="match status" value="1"/>
</dbReference>
<dbReference type="RefSeq" id="WP_134754980.1">
    <property type="nucleotide sequence ID" value="NZ_MYFO02000015.1"/>
</dbReference>
<dbReference type="Pfam" id="PF13386">
    <property type="entry name" value="DsbD_2"/>
    <property type="match status" value="1"/>
</dbReference>
<feature type="transmembrane region" description="Helical" evidence="1">
    <location>
        <begin position="159"/>
        <end position="184"/>
    </location>
</feature>
<reference evidence="3 4" key="1">
    <citation type="submission" date="2017-03" db="EMBL/GenBank/DDBJ databases">
        <title>Isolation of Levoglucosan Utilizing Bacteria.</title>
        <authorList>
            <person name="Arya A.S."/>
        </authorList>
    </citation>
    <scope>NUCLEOTIDE SEQUENCE [LARGE SCALE GENOMIC DNA]</scope>
    <source>
        <strain evidence="3 4">MEC069</strain>
    </source>
</reference>
<keyword evidence="1" id="KW-1133">Transmembrane helix</keyword>
<dbReference type="OrthoDB" id="9800141at2"/>
<gene>
    <name evidence="3" type="ORF">B5M42_17110</name>
</gene>
<evidence type="ECO:0000313" key="3">
    <source>
        <dbReference type="EMBL" id="TFE85473.1"/>
    </source>
</evidence>
<proteinExistence type="predicted"/>
<dbReference type="EMBL" id="MYFO01000025">
    <property type="protein sequence ID" value="TFE85473.1"/>
    <property type="molecule type" value="Genomic_DNA"/>
</dbReference>
<accession>A0A4Y8PWJ7</accession>
<feature type="transmembrane region" description="Helical" evidence="1">
    <location>
        <begin position="196"/>
        <end position="218"/>
    </location>
</feature>
<feature type="transmembrane region" description="Helical" evidence="1">
    <location>
        <begin position="125"/>
        <end position="147"/>
    </location>
</feature>
<feature type="transmembrane region" description="Helical" evidence="1">
    <location>
        <begin position="6"/>
        <end position="31"/>
    </location>
</feature>
<feature type="domain" description="Urease accessory protein UreH-like transmembrane" evidence="2">
    <location>
        <begin position="10"/>
        <end position="206"/>
    </location>
</feature>
<sequence>MSGDTVWISVLAGLSGAPHCVIMCGGIGASIAMRDQRRALARLLAYHSGRILTYGLTGAFMGLAGSFLNVAAGLVGLQSAASIGGGCLIVMWALSRYALPLHALGAPLEKRLHAAATRTKNGLELLALFVTGLLLGWLPCGLTYAMQMRAVATGSWSEGALTLLVFGAATFPMLLAVSLSAVTLSKRWRRGLRRFGYYLAVLMGVLSILKGCSANGWIPSVHPWLW</sequence>
<dbReference type="AlphaFoldDB" id="A0A4Y8PWJ7"/>